<evidence type="ECO:0000256" key="5">
    <source>
        <dbReference type="ARBA" id="ARBA00022723"/>
    </source>
</evidence>
<evidence type="ECO:0000256" key="9">
    <source>
        <dbReference type="ARBA" id="ARBA00023136"/>
    </source>
</evidence>
<dbReference type="InterPro" id="IPR013083">
    <property type="entry name" value="Znf_RING/FYVE/PHD"/>
</dbReference>
<evidence type="ECO:0000313" key="14">
    <source>
        <dbReference type="Proteomes" id="UP001327560"/>
    </source>
</evidence>
<dbReference type="GO" id="GO:0005789">
    <property type="term" value="C:endoplasmic reticulum membrane"/>
    <property type="evidence" value="ECO:0007669"/>
    <property type="project" value="UniProtKB-SubCell"/>
</dbReference>
<accession>A0AAQ3L0Y8</accession>
<comment type="pathway">
    <text evidence="3 11">Protein modification; protein ubiquitination.</text>
</comment>
<evidence type="ECO:0000313" key="13">
    <source>
        <dbReference type="EMBL" id="WOL18219.1"/>
    </source>
</evidence>
<feature type="domain" description="RING-type" evidence="12">
    <location>
        <begin position="46"/>
        <end position="88"/>
    </location>
</feature>
<name>A0AAQ3L0Y8_9LILI</name>
<evidence type="ECO:0000256" key="2">
    <source>
        <dbReference type="ARBA" id="ARBA00004308"/>
    </source>
</evidence>
<dbReference type="PROSITE" id="PS50089">
    <property type="entry name" value="ZF_RING_2"/>
    <property type="match status" value="1"/>
</dbReference>
<comment type="domain">
    <text evidence="11">The RING-type zinc finger domain is responsible for E3 ligase activity.</text>
</comment>
<keyword evidence="5 11" id="KW-0479">Metal-binding</keyword>
<dbReference type="Gene3D" id="3.30.40.10">
    <property type="entry name" value="Zinc/RING finger domain, C3HC4 (zinc finger)"/>
    <property type="match status" value="1"/>
</dbReference>
<keyword evidence="4 11" id="KW-0808">Transferase</keyword>
<comment type="caution">
    <text evidence="11">Lacks conserved residue(s) required for the propagation of feature annotation.</text>
</comment>
<dbReference type="Pfam" id="PF00097">
    <property type="entry name" value="zf-C3HC4"/>
    <property type="match status" value="1"/>
</dbReference>
<keyword evidence="11" id="KW-1133">Transmembrane helix</keyword>
<evidence type="ECO:0000256" key="6">
    <source>
        <dbReference type="ARBA" id="ARBA00022771"/>
    </source>
</evidence>
<dbReference type="EC" id="2.3.2.27" evidence="11"/>
<dbReference type="InterPro" id="IPR017907">
    <property type="entry name" value="Znf_RING_CS"/>
</dbReference>
<feature type="transmembrane region" description="Helical" evidence="11">
    <location>
        <begin position="219"/>
        <end position="237"/>
    </location>
</feature>
<feature type="transmembrane region" description="Helical" evidence="11">
    <location>
        <begin position="163"/>
        <end position="183"/>
    </location>
</feature>
<evidence type="ECO:0000256" key="4">
    <source>
        <dbReference type="ARBA" id="ARBA00022679"/>
    </source>
</evidence>
<comment type="catalytic activity">
    <reaction evidence="1 11">
        <text>S-ubiquitinyl-[E2 ubiquitin-conjugating enzyme]-L-cysteine + [acceptor protein]-L-lysine = [E2 ubiquitin-conjugating enzyme]-L-cysteine + N(6)-ubiquitinyl-[acceptor protein]-L-lysine.</text>
        <dbReference type="EC" id="2.3.2.27"/>
    </reaction>
</comment>
<evidence type="ECO:0000256" key="1">
    <source>
        <dbReference type="ARBA" id="ARBA00000900"/>
    </source>
</evidence>
<dbReference type="InterPro" id="IPR001841">
    <property type="entry name" value="Znf_RING"/>
</dbReference>
<dbReference type="InterPro" id="IPR045103">
    <property type="entry name" value="RNF5/RNF185-like"/>
</dbReference>
<dbReference type="GO" id="GO:0061630">
    <property type="term" value="F:ubiquitin protein ligase activity"/>
    <property type="evidence" value="ECO:0007669"/>
    <property type="project" value="UniProtKB-UniRule"/>
</dbReference>
<dbReference type="SMART" id="SM00184">
    <property type="entry name" value="RING"/>
    <property type="match status" value="1"/>
</dbReference>
<keyword evidence="6 10" id="KW-0863">Zinc-finger</keyword>
<keyword evidence="11" id="KW-0256">Endoplasmic reticulum</keyword>
<gene>
    <name evidence="13" type="ORF">Cni_G27012</name>
</gene>
<evidence type="ECO:0000256" key="3">
    <source>
        <dbReference type="ARBA" id="ARBA00004906"/>
    </source>
</evidence>
<dbReference type="GO" id="GO:0006511">
    <property type="term" value="P:ubiquitin-dependent protein catabolic process"/>
    <property type="evidence" value="ECO:0007669"/>
    <property type="project" value="UniProtKB-UniRule"/>
</dbReference>
<comment type="function">
    <text evidence="11">E3 ubiquitin-protein ligase.</text>
</comment>
<dbReference type="GO" id="GO:0008270">
    <property type="term" value="F:zinc ion binding"/>
    <property type="evidence" value="ECO:0007669"/>
    <property type="project" value="UniProtKB-KW"/>
</dbReference>
<dbReference type="EMBL" id="CP136897">
    <property type="protein sequence ID" value="WOL18219.1"/>
    <property type="molecule type" value="Genomic_DNA"/>
</dbReference>
<dbReference type="PROSITE" id="PS00518">
    <property type="entry name" value="ZF_RING_1"/>
    <property type="match status" value="1"/>
</dbReference>
<keyword evidence="8 11" id="KW-0862">Zinc</keyword>
<proteinExistence type="predicted"/>
<organism evidence="13 14">
    <name type="scientific">Canna indica</name>
    <name type="common">Indian-shot</name>
    <dbReference type="NCBI Taxonomy" id="4628"/>
    <lineage>
        <taxon>Eukaryota</taxon>
        <taxon>Viridiplantae</taxon>
        <taxon>Streptophyta</taxon>
        <taxon>Embryophyta</taxon>
        <taxon>Tracheophyta</taxon>
        <taxon>Spermatophyta</taxon>
        <taxon>Magnoliopsida</taxon>
        <taxon>Liliopsida</taxon>
        <taxon>Zingiberales</taxon>
        <taxon>Cannaceae</taxon>
        <taxon>Canna</taxon>
    </lineage>
</organism>
<reference evidence="13 14" key="1">
    <citation type="submission" date="2023-10" db="EMBL/GenBank/DDBJ databases">
        <title>Chromosome-scale genome assembly provides insights into flower coloration mechanisms of Canna indica.</title>
        <authorList>
            <person name="Li C."/>
        </authorList>
    </citation>
    <scope>NUCLEOTIDE SEQUENCE [LARGE SCALE GENOMIC DNA]</scope>
    <source>
        <tissue evidence="13">Flower</tissue>
    </source>
</reference>
<keyword evidence="7 11" id="KW-0833">Ubl conjugation pathway</keyword>
<dbReference type="PANTHER" id="PTHR12313">
    <property type="entry name" value="E3 UBIQUITIN-PROTEIN LIGASE RNF5-RELATED"/>
    <property type="match status" value="1"/>
</dbReference>
<dbReference type="AlphaFoldDB" id="A0AAQ3L0Y8"/>
<evidence type="ECO:0000259" key="12">
    <source>
        <dbReference type="PROSITE" id="PS50089"/>
    </source>
</evidence>
<dbReference type="InterPro" id="IPR018957">
    <property type="entry name" value="Znf_C3HC4_RING-type"/>
</dbReference>
<evidence type="ECO:0000256" key="10">
    <source>
        <dbReference type="PROSITE-ProRule" id="PRU00175"/>
    </source>
</evidence>
<protein>
    <recommendedName>
        <fullName evidence="11">E3 ubiquitin-protein ligase RMA</fullName>
        <ecNumber evidence="11">2.3.2.27</ecNumber>
    </recommendedName>
    <alternativeName>
        <fullName evidence="11">Protein RING membrane-anchor</fullName>
    </alternativeName>
    <alternativeName>
        <fullName evidence="11">RING-type E3 ubiquitin transferase RMA</fullName>
    </alternativeName>
</protein>
<evidence type="ECO:0000256" key="7">
    <source>
        <dbReference type="ARBA" id="ARBA00022786"/>
    </source>
</evidence>
<dbReference type="SUPFAM" id="SSF57850">
    <property type="entry name" value="RING/U-box"/>
    <property type="match status" value="1"/>
</dbReference>
<keyword evidence="14" id="KW-1185">Reference proteome</keyword>
<keyword evidence="9 11" id="KW-0472">Membrane</keyword>
<evidence type="ECO:0000256" key="11">
    <source>
        <dbReference type="RuleBase" id="RU369090"/>
    </source>
</evidence>
<sequence length="238" mass="26696">MEVQDISQTYITQSCSYNNAQEEDPSTCNKAADAAPAPSMNGCFDCNICLEFVANPVVTLCGHLYCWPCIYKWMQVETISHQQCPVCKAFLSEDTIVPLYGRGGDNTKANSNVPHRPVLHLHRNHTVTASAQRPRIHQHHHQSNASLGDFYVFDQSSSLTAPLFRSTAGGLLGGLAVAILPWVCRNHGMRLYYADPSYFLTLSGNSPRLRRQQMQLESSLHQIWLFLLCCVMMCLLLF</sequence>
<keyword evidence="11" id="KW-0812">Transmembrane</keyword>
<dbReference type="Proteomes" id="UP001327560">
    <property type="component" value="Chromosome 8"/>
</dbReference>
<evidence type="ECO:0000256" key="8">
    <source>
        <dbReference type="ARBA" id="ARBA00022833"/>
    </source>
</evidence>
<comment type="subcellular location">
    <subcellularLocation>
        <location evidence="2">Endomembrane system</location>
    </subcellularLocation>
    <subcellularLocation>
        <location evidence="11">Endoplasmic reticulum membrane</location>
        <topology evidence="11">Single-pass type IV membrane protein</topology>
    </subcellularLocation>
</comment>